<dbReference type="GO" id="GO:0005737">
    <property type="term" value="C:cytoplasm"/>
    <property type="evidence" value="ECO:0007669"/>
    <property type="project" value="InterPro"/>
</dbReference>
<evidence type="ECO:0000256" key="1">
    <source>
        <dbReference type="ARBA" id="ARBA00009528"/>
    </source>
</evidence>
<evidence type="ECO:0000313" key="8">
    <source>
        <dbReference type="Proteomes" id="UP000588068"/>
    </source>
</evidence>
<name>A0A841HFK7_9GAMM</name>
<dbReference type="Pfam" id="PF00883">
    <property type="entry name" value="Peptidase_M17"/>
    <property type="match status" value="1"/>
</dbReference>
<proteinExistence type="inferred from homology"/>
<keyword evidence="2 7" id="KW-0031">Aminopeptidase</keyword>
<dbReference type="GO" id="GO:0030145">
    <property type="term" value="F:manganese ion binding"/>
    <property type="evidence" value="ECO:0007669"/>
    <property type="project" value="InterPro"/>
</dbReference>
<keyword evidence="8" id="KW-1185">Reference proteome</keyword>
<comment type="caution">
    <text evidence="7">The sequence shown here is derived from an EMBL/GenBank/DDBJ whole genome shotgun (WGS) entry which is preliminary data.</text>
</comment>
<dbReference type="GO" id="GO:0006508">
    <property type="term" value="P:proteolysis"/>
    <property type="evidence" value="ECO:0007669"/>
    <property type="project" value="UniProtKB-KW"/>
</dbReference>
<evidence type="ECO:0000313" key="7">
    <source>
        <dbReference type="EMBL" id="MBB6091364.1"/>
    </source>
</evidence>
<dbReference type="InterPro" id="IPR000819">
    <property type="entry name" value="Peptidase_M17_C"/>
</dbReference>
<sequence>MELLPAERNARIEQRKTRLNERLLREHDGSVIFCDASSQPDGHSQGPSLATLPFAALIEKLHREAQRSGPVGMIATRVSPDALPLTIVFVKPTASAFELLTAAARAWKTFAGSSIRNLLVASHGLEPAFSSRVLEAMTTAALAATAAMPALKSKPPRHVDIERITLNGEGGIDADRVLAVDRGNHLARWLTTLPPNVLTSGNYRRALTTLARRCGWGFSFFNEAALRRLGAGAFLAVARANEHRDAGIVRLRYRARDRRRVAGKLALVGKGICFDTGGINLKPHKSMYQMHEDMQGSAVAVGTLRALTDLDAPYDIDCWLALTENEIGPRAYRPQEVIRASNGVTIQVVHSDAEGRMALADTLALATREKPSLVIDYATLTGACVMALTERFSGAFTNRPDWRTQIELAGRASGERVWTFPMDEDFDADLDSPVADVLQCTLDSKGDHILAARFLNRFVPAETPWIHIDLAASNRSGGLGHIPTDFTGFGVRYTTSLLLDQQLLGDRPHKKATGKQAAGKLVRLRK</sequence>
<dbReference type="RefSeq" id="WP_184329168.1">
    <property type="nucleotide sequence ID" value="NZ_JACHHZ010000001.1"/>
</dbReference>
<dbReference type="InterPro" id="IPR011356">
    <property type="entry name" value="Leucine_aapep/pepB"/>
</dbReference>
<reference evidence="7 8" key="1">
    <citation type="submission" date="2020-08" db="EMBL/GenBank/DDBJ databases">
        <title>Genomic Encyclopedia of Type Strains, Phase IV (KMG-IV): sequencing the most valuable type-strain genomes for metagenomic binning, comparative biology and taxonomic classification.</title>
        <authorList>
            <person name="Goeker M."/>
        </authorList>
    </citation>
    <scope>NUCLEOTIDE SEQUENCE [LARGE SCALE GENOMIC DNA]</scope>
    <source>
        <strain evidence="7 8">DSM 26723</strain>
    </source>
</reference>
<evidence type="ECO:0000256" key="5">
    <source>
        <dbReference type="ARBA" id="ARBA00023211"/>
    </source>
</evidence>
<keyword evidence="4" id="KW-0378">Hydrolase</keyword>
<feature type="domain" description="Cytosol aminopeptidase" evidence="6">
    <location>
        <begin position="186"/>
        <end position="493"/>
    </location>
</feature>
<dbReference type="GO" id="GO:0070006">
    <property type="term" value="F:metalloaminopeptidase activity"/>
    <property type="evidence" value="ECO:0007669"/>
    <property type="project" value="InterPro"/>
</dbReference>
<dbReference type="PANTHER" id="PTHR11963">
    <property type="entry name" value="LEUCINE AMINOPEPTIDASE-RELATED"/>
    <property type="match status" value="1"/>
</dbReference>
<dbReference type="AlphaFoldDB" id="A0A841HFK7"/>
<dbReference type="Gene3D" id="3.40.630.10">
    <property type="entry name" value="Zn peptidases"/>
    <property type="match status" value="1"/>
</dbReference>
<evidence type="ECO:0000256" key="4">
    <source>
        <dbReference type="ARBA" id="ARBA00022801"/>
    </source>
</evidence>
<dbReference type="SUPFAM" id="SSF53187">
    <property type="entry name" value="Zn-dependent exopeptidases"/>
    <property type="match status" value="1"/>
</dbReference>
<dbReference type="PRINTS" id="PR00481">
    <property type="entry name" value="LAMNOPPTDASE"/>
</dbReference>
<evidence type="ECO:0000259" key="6">
    <source>
        <dbReference type="Pfam" id="PF00883"/>
    </source>
</evidence>
<keyword evidence="5" id="KW-0464">Manganese</keyword>
<organism evidence="7 8">
    <name type="scientific">Povalibacter uvarum</name>
    <dbReference type="NCBI Taxonomy" id="732238"/>
    <lineage>
        <taxon>Bacteria</taxon>
        <taxon>Pseudomonadati</taxon>
        <taxon>Pseudomonadota</taxon>
        <taxon>Gammaproteobacteria</taxon>
        <taxon>Steroidobacterales</taxon>
        <taxon>Steroidobacteraceae</taxon>
        <taxon>Povalibacter</taxon>
    </lineage>
</organism>
<comment type="similarity">
    <text evidence="1">Belongs to the peptidase M17 family.</text>
</comment>
<protein>
    <submittedName>
        <fullName evidence="7">Leucyl aminopeptidase</fullName>
    </submittedName>
</protein>
<accession>A0A841HFK7</accession>
<dbReference type="EMBL" id="JACHHZ010000001">
    <property type="protein sequence ID" value="MBB6091364.1"/>
    <property type="molecule type" value="Genomic_DNA"/>
</dbReference>
<keyword evidence="3" id="KW-0645">Protease</keyword>
<dbReference type="PANTHER" id="PTHR11963:SF23">
    <property type="entry name" value="CYTOSOL AMINOPEPTIDASE"/>
    <property type="match status" value="1"/>
</dbReference>
<dbReference type="Proteomes" id="UP000588068">
    <property type="component" value="Unassembled WGS sequence"/>
</dbReference>
<evidence type="ECO:0000256" key="3">
    <source>
        <dbReference type="ARBA" id="ARBA00022670"/>
    </source>
</evidence>
<evidence type="ECO:0000256" key="2">
    <source>
        <dbReference type="ARBA" id="ARBA00022438"/>
    </source>
</evidence>
<gene>
    <name evidence="7" type="ORF">HNQ60_000210</name>
</gene>